<proteinExistence type="inferred from homology"/>
<evidence type="ECO:0000256" key="2">
    <source>
        <dbReference type="ARBA" id="ARBA00008537"/>
    </source>
</evidence>
<comment type="similarity">
    <text evidence="2">Belongs to the major facilitator superfamily. EmrB family.</text>
</comment>
<feature type="transmembrane region" description="Helical" evidence="8">
    <location>
        <begin position="73"/>
        <end position="100"/>
    </location>
</feature>
<feature type="transmembrane region" description="Helical" evidence="8">
    <location>
        <begin position="397"/>
        <end position="414"/>
    </location>
</feature>
<keyword evidence="7 8" id="KW-0472">Membrane</keyword>
<evidence type="ECO:0000256" key="8">
    <source>
        <dbReference type="SAM" id="Phobius"/>
    </source>
</evidence>
<feature type="transmembrane region" description="Helical" evidence="8">
    <location>
        <begin position="224"/>
        <end position="243"/>
    </location>
</feature>
<dbReference type="GO" id="GO:0022857">
    <property type="term" value="F:transmembrane transporter activity"/>
    <property type="evidence" value="ECO:0007669"/>
    <property type="project" value="InterPro"/>
</dbReference>
<dbReference type="SUPFAM" id="SSF103473">
    <property type="entry name" value="MFS general substrate transporter"/>
    <property type="match status" value="1"/>
</dbReference>
<feature type="transmembrane region" description="Helical" evidence="8">
    <location>
        <begin position="350"/>
        <end position="377"/>
    </location>
</feature>
<reference evidence="10 11" key="1">
    <citation type="submission" date="2018-12" db="EMBL/GenBank/DDBJ databases">
        <authorList>
            <consortium name="Pathogen Informatics"/>
        </authorList>
    </citation>
    <scope>NUCLEOTIDE SEQUENCE [LARGE SCALE GENOMIC DNA]</scope>
    <source>
        <strain evidence="10 11">NCTC11214</strain>
    </source>
</reference>
<dbReference type="Gene3D" id="1.20.1720.10">
    <property type="entry name" value="Multidrug resistance protein D"/>
    <property type="match status" value="1"/>
</dbReference>
<sequence length="460" mass="49628">MPYRTRVALVYLLGFFVALITMFIANIAYPAIGRALHASVNQLAWVSTGYILGLTLVIPLSAWLAQRIGARRVFLLSLTVFILATAAAGFAGTIGALIGWRVLQGIGGGLLIPIGQTLTYQLYRSHERARLSAAIMLVGLLAPALSPLLGGLIVDRLEWRWVFFANLPLALLALLLSALWLRRDAPSPQRSPLDVWGLLSACATLSLLLLGLSRLGEPQTQRSAALLLVGAGVATAIYLRHSLRHPHPLLDLRLMQNPLLRISMLVYQTIPGLFLGVNLLAMLYLQNQLAMSAAAVGALMIPWSLASLLAITLTGKSFNRLGPRPLFILGCIMQGLGILTLAHISAADQLAWQLAAFAMMGFGGSLCSSTAQSSAFLTLDDARLADASALWNINRQLSFCFGVALLSLAFNLLQRYAPGVNAYQTSFYLAAAATPIPLLLCLRIANRAVVRHIHLQQEIS</sequence>
<feature type="transmembrane region" description="Helical" evidence="8">
    <location>
        <begin position="326"/>
        <end position="344"/>
    </location>
</feature>
<dbReference type="InterPro" id="IPR011701">
    <property type="entry name" value="MFS"/>
</dbReference>
<keyword evidence="3" id="KW-0813">Transport</keyword>
<keyword evidence="5 8" id="KW-0812">Transmembrane</keyword>
<evidence type="ECO:0000256" key="4">
    <source>
        <dbReference type="ARBA" id="ARBA00022475"/>
    </source>
</evidence>
<dbReference type="NCBIfam" id="TIGR00711">
    <property type="entry name" value="efflux_EmrB"/>
    <property type="match status" value="1"/>
</dbReference>
<dbReference type="AlphaFoldDB" id="A0A3S4EW01"/>
<dbReference type="KEGG" id="sof:NCTC11214_02937"/>
<evidence type="ECO:0000259" key="9">
    <source>
        <dbReference type="PROSITE" id="PS50850"/>
    </source>
</evidence>
<evidence type="ECO:0000256" key="3">
    <source>
        <dbReference type="ARBA" id="ARBA00022448"/>
    </source>
</evidence>
<feature type="transmembrane region" description="Helical" evidence="8">
    <location>
        <begin position="264"/>
        <end position="285"/>
    </location>
</feature>
<dbReference type="GO" id="GO:0005886">
    <property type="term" value="C:plasma membrane"/>
    <property type="evidence" value="ECO:0007669"/>
    <property type="project" value="UniProtKB-SubCell"/>
</dbReference>
<dbReference type="InterPro" id="IPR004638">
    <property type="entry name" value="EmrB-like"/>
</dbReference>
<feature type="transmembrane region" description="Helical" evidence="8">
    <location>
        <begin position="291"/>
        <end position="314"/>
    </location>
</feature>
<dbReference type="InterPro" id="IPR036259">
    <property type="entry name" value="MFS_trans_sf"/>
</dbReference>
<name>A0A3S4EW01_SEROD</name>
<gene>
    <name evidence="10" type="primary">hsrA_2</name>
    <name evidence="10" type="ORF">NCTC11214_02937</name>
</gene>
<dbReference type="PROSITE" id="PS50850">
    <property type="entry name" value="MFS"/>
    <property type="match status" value="1"/>
</dbReference>
<dbReference type="PANTHER" id="PTHR42718">
    <property type="entry name" value="MAJOR FACILITATOR SUPERFAMILY MULTIDRUG TRANSPORTER MFSC"/>
    <property type="match status" value="1"/>
</dbReference>
<dbReference type="EMBL" id="LR134117">
    <property type="protein sequence ID" value="VDZ58977.1"/>
    <property type="molecule type" value="Genomic_DNA"/>
</dbReference>
<dbReference type="Proteomes" id="UP000281391">
    <property type="component" value="Chromosome"/>
</dbReference>
<feature type="transmembrane region" description="Helical" evidence="8">
    <location>
        <begin position="193"/>
        <end position="212"/>
    </location>
</feature>
<protein>
    <submittedName>
        <fullName evidence="10">High-copy suppressor of rspA</fullName>
    </submittedName>
</protein>
<evidence type="ECO:0000256" key="1">
    <source>
        <dbReference type="ARBA" id="ARBA00004651"/>
    </source>
</evidence>
<feature type="domain" description="Major facilitator superfamily (MFS) profile" evidence="9">
    <location>
        <begin position="7"/>
        <end position="449"/>
    </location>
</feature>
<comment type="subcellular location">
    <subcellularLocation>
        <location evidence="1">Cell membrane</location>
        <topology evidence="1">Multi-pass membrane protein</topology>
    </subcellularLocation>
</comment>
<evidence type="ECO:0000256" key="7">
    <source>
        <dbReference type="ARBA" id="ARBA00023136"/>
    </source>
</evidence>
<dbReference type="InterPro" id="IPR005829">
    <property type="entry name" value="Sugar_transporter_CS"/>
</dbReference>
<dbReference type="Gene3D" id="1.20.1250.20">
    <property type="entry name" value="MFS general substrate transporter like domains"/>
    <property type="match status" value="1"/>
</dbReference>
<dbReference type="InterPro" id="IPR020846">
    <property type="entry name" value="MFS_dom"/>
</dbReference>
<evidence type="ECO:0000256" key="5">
    <source>
        <dbReference type="ARBA" id="ARBA00022692"/>
    </source>
</evidence>
<evidence type="ECO:0000313" key="11">
    <source>
        <dbReference type="Proteomes" id="UP000281391"/>
    </source>
</evidence>
<evidence type="ECO:0000256" key="6">
    <source>
        <dbReference type="ARBA" id="ARBA00022989"/>
    </source>
</evidence>
<dbReference type="PANTHER" id="PTHR42718:SF9">
    <property type="entry name" value="MAJOR FACILITATOR SUPERFAMILY MULTIDRUG TRANSPORTER MFSC"/>
    <property type="match status" value="1"/>
</dbReference>
<feature type="transmembrane region" description="Helical" evidence="8">
    <location>
        <begin position="426"/>
        <end position="445"/>
    </location>
</feature>
<keyword evidence="6 8" id="KW-1133">Transmembrane helix</keyword>
<dbReference type="RefSeq" id="WP_004959419.1">
    <property type="nucleotide sequence ID" value="NZ_LR134117.1"/>
</dbReference>
<feature type="transmembrane region" description="Helical" evidence="8">
    <location>
        <begin position="7"/>
        <end position="32"/>
    </location>
</feature>
<dbReference type="PROSITE" id="PS00217">
    <property type="entry name" value="SUGAR_TRANSPORT_2"/>
    <property type="match status" value="1"/>
</dbReference>
<dbReference type="Pfam" id="PF07690">
    <property type="entry name" value="MFS_1"/>
    <property type="match status" value="1"/>
</dbReference>
<organism evidence="10 11">
    <name type="scientific">Serratia odorifera</name>
    <dbReference type="NCBI Taxonomy" id="618"/>
    <lineage>
        <taxon>Bacteria</taxon>
        <taxon>Pseudomonadati</taxon>
        <taxon>Pseudomonadota</taxon>
        <taxon>Gammaproteobacteria</taxon>
        <taxon>Enterobacterales</taxon>
        <taxon>Yersiniaceae</taxon>
        <taxon>Serratia</taxon>
    </lineage>
</organism>
<feature type="transmembrane region" description="Helical" evidence="8">
    <location>
        <begin position="44"/>
        <end position="66"/>
    </location>
</feature>
<feature type="transmembrane region" description="Helical" evidence="8">
    <location>
        <begin position="135"/>
        <end position="154"/>
    </location>
</feature>
<keyword evidence="4" id="KW-1003">Cell membrane</keyword>
<evidence type="ECO:0000313" key="10">
    <source>
        <dbReference type="EMBL" id="VDZ58977.1"/>
    </source>
</evidence>
<feature type="transmembrane region" description="Helical" evidence="8">
    <location>
        <begin position="160"/>
        <end position="181"/>
    </location>
</feature>
<accession>A0A3S4EW01</accession>